<evidence type="ECO:0000313" key="2">
    <source>
        <dbReference type="Proteomes" id="UP000076858"/>
    </source>
</evidence>
<dbReference type="EMBL" id="LRGB01003134">
    <property type="protein sequence ID" value="KZS04111.1"/>
    <property type="molecule type" value="Genomic_DNA"/>
</dbReference>
<dbReference type="Proteomes" id="UP000076858">
    <property type="component" value="Unassembled WGS sequence"/>
</dbReference>
<name>A0A164LHF1_9CRUS</name>
<accession>A0A164LHF1</accession>
<keyword evidence="2" id="KW-1185">Reference proteome</keyword>
<organism evidence="1 2">
    <name type="scientific">Daphnia magna</name>
    <dbReference type="NCBI Taxonomy" id="35525"/>
    <lineage>
        <taxon>Eukaryota</taxon>
        <taxon>Metazoa</taxon>
        <taxon>Ecdysozoa</taxon>
        <taxon>Arthropoda</taxon>
        <taxon>Crustacea</taxon>
        <taxon>Branchiopoda</taxon>
        <taxon>Diplostraca</taxon>
        <taxon>Cladocera</taxon>
        <taxon>Anomopoda</taxon>
        <taxon>Daphniidae</taxon>
        <taxon>Daphnia</taxon>
    </lineage>
</organism>
<protein>
    <submittedName>
        <fullName evidence="1">Uncharacterized protein</fullName>
    </submittedName>
</protein>
<proteinExistence type="predicted"/>
<sequence length="61" mass="7311">MYRANAEFITLYKYRMPLKNDVSSLISIHGMDTRMIGILIWETAHKTILRLKHKFLHISRH</sequence>
<reference evidence="1 2" key="1">
    <citation type="submission" date="2016-03" db="EMBL/GenBank/DDBJ databases">
        <title>EvidentialGene: Evidence-directed Construction of Genes on Genomes.</title>
        <authorList>
            <person name="Gilbert D.G."/>
            <person name="Choi J.-H."/>
            <person name="Mockaitis K."/>
            <person name="Colbourne J."/>
            <person name="Pfrender M."/>
        </authorList>
    </citation>
    <scope>NUCLEOTIDE SEQUENCE [LARGE SCALE GENOMIC DNA]</scope>
    <source>
        <strain evidence="1 2">Xinb3</strain>
        <tissue evidence="1">Complete organism</tissue>
    </source>
</reference>
<gene>
    <name evidence="1" type="ORF">APZ42_033060</name>
</gene>
<evidence type="ECO:0000313" key="1">
    <source>
        <dbReference type="EMBL" id="KZS04111.1"/>
    </source>
</evidence>
<comment type="caution">
    <text evidence="1">The sequence shown here is derived from an EMBL/GenBank/DDBJ whole genome shotgun (WGS) entry which is preliminary data.</text>
</comment>
<dbReference type="AlphaFoldDB" id="A0A164LHF1"/>